<evidence type="ECO:0000313" key="1">
    <source>
        <dbReference type="Proteomes" id="UP000046392"/>
    </source>
</evidence>
<dbReference type="WBParaSite" id="SPAL_0001769800.1">
    <property type="protein sequence ID" value="SPAL_0001769800.1"/>
    <property type="gene ID" value="SPAL_0001769800"/>
</dbReference>
<organism evidence="1 2">
    <name type="scientific">Strongyloides papillosus</name>
    <name type="common">Intestinal threadworm</name>
    <dbReference type="NCBI Taxonomy" id="174720"/>
    <lineage>
        <taxon>Eukaryota</taxon>
        <taxon>Metazoa</taxon>
        <taxon>Ecdysozoa</taxon>
        <taxon>Nematoda</taxon>
        <taxon>Chromadorea</taxon>
        <taxon>Rhabditida</taxon>
        <taxon>Tylenchina</taxon>
        <taxon>Panagrolaimomorpha</taxon>
        <taxon>Strongyloidoidea</taxon>
        <taxon>Strongyloididae</taxon>
        <taxon>Strongyloides</taxon>
    </lineage>
</organism>
<accession>A0A0N5CIP3</accession>
<evidence type="ECO:0000313" key="2">
    <source>
        <dbReference type="WBParaSite" id="SPAL_0001769800.1"/>
    </source>
</evidence>
<dbReference type="Proteomes" id="UP000046392">
    <property type="component" value="Unplaced"/>
</dbReference>
<reference evidence="2" key="1">
    <citation type="submission" date="2017-02" db="UniProtKB">
        <authorList>
            <consortium name="WormBaseParasite"/>
        </authorList>
    </citation>
    <scope>IDENTIFICATION</scope>
</reference>
<name>A0A0N5CIP3_STREA</name>
<protein>
    <submittedName>
        <fullName evidence="2">Caprin-1_dimer domain-containing protein</fullName>
    </submittedName>
</protein>
<proteinExistence type="predicted"/>
<sequence length="212" mass="24818">MTIPDMYTSLLLKVEKLEKELSEKKEGVQQLWITEQIEENKIREITNKMTMFEISEKFDDFRDVLAKTPQKSVNEEGKEDGLKKYLLELFTSKKNDEMKLVEVFSDQYNPRSVESAWTEASIKIQELTEVLKDKDKVILASMLIYLENVCTDIFGEQSKVKFREKLVKGDFKTIKQAEDFLKAAMIVQLDKENKAICEVNRLKEFDNSTHKK</sequence>
<dbReference type="AlphaFoldDB" id="A0A0N5CIP3"/>
<keyword evidence="1" id="KW-1185">Reference proteome</keyword>